<evidence type="ECO:0000313" key="7">
    <source>
        <dbReference type="EMBL" id="KAK3857494.1"/>
    </source>
</evidence>
<dbReference type="PROSITE" id="PS50097">
    <property type="entry name" value="BTB"/>
    <property type="match status" value="1"/>
</dbReference>
<dbReference type="GO" id="GO:0005634">
    <property type="term" value="C:nucleus"/>
    <property type="evidence" value="ECO:0007669"/>
    <property type="project" value="TreeGrafter"/>
</dbReference>
<organism evidence="6 8">
    <name type="scientific">Petrolisthes cinctipes</name>
    <name type="common">Flat porcelain crab</name>
    <dbReference type="NCBI Taxonomy" id="88211"/>
    <lineage>
        <taxon>Eukaryota</taxon>
        <taxon>Metazoa</taxon>
        <taxon>Ecdysozoa</taxon>
        <taxon>Arthropoda</taxon>
        <taxon>Crustacea</taxon>
        <taxon>Multicrustacea</taxon>
        <taxon>Malacostraca</taxon>
        <taxon>Eumalacostraca</taxon>
        <taxon>Eucarida</taxon>
        <taxon>Decapoda</taxon>
        <taxon>Pleocyemata</taxon>
        <taxon>Anomura</taxon>
        <taxon>Galatheoidea</taxon>
        <taxon>Porcellanidae</taxon>
        <taxon>Petrolisthes</taxon>
    </lineage>
</organism>
<keyword evidence="2" id="KW-0479">Metal-binding</keyword>
<keyword evidence="2" id="KW-0863">Zinc-finger</keyword>
<evidence type="ECO:0000259" key="5">
    <source>
        <dbReference type="PROSITE" id="PS50157"/>
    </source>
</evidence>
<name>A0AAE1BUU3_PETCI</name>
<dbReference type="EMBL" id="JAWQEG010005636">
    <property type="protein sequence ID" value="KAK3857326.1"/>
    <property type="molecule type" value="Genomic_DNA"/>
</dbReference>
<dbReference type="GO" id="GO:0048513">
    <property type="term" value="P:animal organ development"/>
    <property type="evidence" value="ECO:0007669"/>
    <property type="project" value="UniProtKB-ARBA"/>
</dbReference>
<feature type="domain" description="BTB" evidence="4">
    <location>
        <begin position="32"/>
        <end position="97"/>
    </location>
</feature>
<dbReference type="Proteomes" id="UP001286313">
    <property type="component" value="Unassembled WGS sequence"/>
</dbReference>
<dbReference type="InterPro" id="IPR000210">
    <property type="entry name" value="BTB/POZ_dom"/>
</dbReference>
<dbReference type="CDD" id="cd18315">
    <property type="entry name" value="BTB_POZ_BAB-like"/>
    <property type="match status" value="1"/>
</dbReference>
<dbReference type="InterPro" id="IPR013087">
    <property type="entry name" value="Znf_C2H2_type"/>
</dbReference>
<dbReference type="Gene3D" id="3.30.710.10">
    <property type="entry name" value="Potassium Channel Kv1.1, Chain A"/>
    <property type="match status" value="1"/>
</dbReference>
<dbReference type="PANTHER" id="PTHR23110:SF109">
    <property type="entry name" value="FI07618P-RELATED"/>
    <property type="match status" value="1"/>
</dbReference>
<keyword evidence="1" id="KW-0539">Nucleus</keyword>
<dbReference type="SUPFAM" id="SSF54695">
    <property type="entry name" value="POZ domain"/>
    <property type="match status" value="1"/>
</dbReference>
<feature type="region of interest" description="Disordered" evidence="3">
    <location>
        <begin position="125"/>
        <end position="239"/>
    </location>
</feature>
<evidence type="ECO:0000313" key="6">
    <source>
        <dbReference type="EMBL" id="KAK3857326.1"/>
    </source>
</evidence>
<dbReference type="GO" id="GO:0003006">
    <property type="term" value="P:developmental process involved in reproduction"/>
    <property type="evidence" value="ECO:0007669"/>
    <property type="project" value="UniProtKB-ARBA"/>
</dbReference>
<evidence type="ECO:0000256" key="1">
    <source>
        <dbReference type="ARBA" id="ARBA00023242"/>
    </source>
</evidence>
<dbReference type="Pfam" id="PF00651">
    <property type="entry name" value="BTB"/>
    <property type="match status" value="1"/>
</dbReference>
<dbReference type="EMBL" id="JAWQEG010005592">
    <property type="protein sequence ID" value="KAK3857494.1"/>
    <property type="molecule type" value="Genomic_DNA"/>
</dbReference>
<keyword evidence="2" id="KW-0862">Zinc</keyword>
<feature type="compositionally biased region" description="Acidic residues" evidence="3">
    <location>
        <begin position="132"/>
        <end position="156"/>
    </location>
</feature>
<evidence type="ECO:0000259" key="4">
    <source>
        <dbReference type="PROSITE" id="PS50097"/>
    </source>
</evidence>
<dbReference type="Gene3D" id="3.30.160.60">
    <property type="entry name" value="Classic Zinc Finger"/>
    <property type="match status" value="1"/>
</dbReference>
<protein>
    <submittedName>
        <fullName evidence="6">Uncharacterized protein</fullName>
    </submittedName>
</protein>
<dbReference type="PROSITE" id="PS00028">
    <property type="entry name" value="ZINC_FINGER_C2H2_1"/>
    <property type="match status" value="1"/>
</dbReference>
<dbReference type="GO" id="GO:0006357">
    <property type="term" value="P:regulation of transcription by RNA polymerase II"/>
    <property type="evidence" value="ECO:0007669"/>
    <property type="project" value="TreeGrafter"/>
</dbReference>
<reference evidence="6" key="1">
    <citation type="submission" date="2023-10" db="EMBL/GenBank/DDBJ databases">
        <title>Genome assemblies of two species of porcelain crab, Petrolisthes cinctipes and Petrolisthes manimaculis (Anomura: Porcellanidae).</title>
        <authorList>
            <person name="Angst P."/>
        </authorList>
    </citation>
    <scope>NUCLEOTIDE SEQUENCE</scope>
    <source>
        <strain evidence="6">PB745_01</strain>
        <tissue evidence="6">Gill</tissue>
    </source>
</reference>
<dbReference type="AlphaFoldDB" id="A0AAE1BUU3"/>
<dbReference type="PROSITE" id="PS50157">
    <property type="entry name" value="ZINC_FINGER_C2H2_2"/>
    <property type="match status" value="1"/>
</dbReference>
<evidence type="ECO:0000256" key="2">
    <source>
        <dbReference type="PROSITE-ProRule" id="PRU00042"/>
    </source>
</evidence>
<dbReference type="InterPro" id="IPR011333">
    <property type="entry name" value="SKP1/BTB/POZ_sf"/>
</dbReference>
<sequence>MGEARRCWLRWHNYSDSVTSALESLRYDEDFLDVTLACDGHTVRAHKLVLSACSAYFRKVLKDHPCDHPIIMLEGLGWHEVGALLHFMYCGQVVVEETHLAGLLNAAATLSVTGLAHVTSALASTQVGREVDSEDEDFEDEEEEEMEEEGDTEETVECTIQQKETTDPFPKGSKKREVESSEGDSSYDSDAPPAKRQRSDSLEAVKKKKRKNSSKEEPHNVTTATIKKGRAEPLSPSEQNVVSVPIDAIANLATNGLSLAQDVQLSTLPVAPLSSDSSDKENEKTPRCVAGENQKTQSLKIKLMNGDPYIKEECEDMVEVESLAEVLESGLPENGESEAIKAALSLHLSGEGMKEGSGVGESGGASTLRPMSYVSFLSPSTISSSTTTTKPSTTTIILPPQSLGSSVNSKGTVNIDKVVQQVLLPASVSLQPGATTLTSTLAPLSTTPSTLASTTSVQPYIHPSLGSGKEVQATLEQYQRKLAFHEPRPCPTCNRMYRDAATLRTHMAIMHAEGKEPFACTCGALFRTKYDMYQHKKNGHR</sequence>
<dbReference type="InterPro" id="IPR051095">
    <property type="entry name" value="Dros_DevTransReg"/>
</dbReference>
<dbReference type="SMART" id="SM00225">
    <property type="entry name" value="BTB"/>
    <property type="match status" value="1"/>
</dbReference>
<feature type="domain" description="C2H2-type" evidence="5">
    <location>
        <begin position="488"/>
        <end position="516"/>
    </location>
</feature>
<dbReference type="SUPFAM" id="SSF57667">
    <property type="entry name" value="beta-beta-alpha zinc fingers"/>
    <property type="match status" value="1"/>
</dbReference>
<evidence type="ECO:0000256" key="3">
    <source>
        <dbReference type="SAM" id="MobiDB-lite"/>
    </source>
</evidence>
<dbReference type="PANTHER" id="PTHR23110">
    <property type="entry name" value="BTB DOMAIN TRANSCRIPTION FACTOR"/>
    <property type="match status" value="1"/>
</dbReference>
<dbReference type="SMART" id="SM00355">
    <property type="entry name" value="ZnF_C2H2"/>
    <property type="match status" value="2"/>
</dbReference>
<proteinExistence type="predicted"/>
<gene>
    <name evidence="7" type="ORF">Pcinc_036255</name>
    <name evidence="6" type="ORF">Pcinc_036416</name>
</gene>
<dbReference type="InterPro" id="IPR036236">
    <property type="entry name" value="Znf_C2H2_sf"/>
</dbReference>
<evidence type="ECO:0000313" key="8">
    <source>
        <dbReference type="Proteomes" id="UP001286313"/>
    </source>
</evidence>
<comment type="caution">
    <text evidence="6">The sequence shown here is derived from an EMBL/GenBank/DDBJ whole genome shotgun (WGS) entry which is preliminary data.</text>
</comment>
<accession>A0AAE1BUU3</accession>
<dbReference type="GO" id="GO:0048666">
    <property type="term" value="P:neuron development"/>
    <property type="evidence" value="ECO:0007669"/>
    <property type="project" value="UniProtKB-ARBA"/>
</dbReference>
<keyword evidence="8" id="KW-1185">Reference proteome</keyword>
<dbReference type="GO" id="GO:0008270">
    <property type="term" value="F:zinc ion binding"/>
    <property type="evidence" value="ECO:0007669"/>
    <property type="project" value="UniProtKB-KW"/>
</dbReference>